<evidence type="ECO:0000313" key="16">
    <source>
        <dbReference type="Proteomes" id="UP000077628"/>
    </source>
</evidence>
<dbReference type="SUPFAM" id="SSF56935">
    <property type="entry name" value="Porins"/>
    <property type="match status" value="1"/>
</dbReference>
<dbReference type="GO" id="GO:0033214">
    <property type="term" value="P:siderophore-iron import into cell"/>
    <property type="evidence" value="ECO:0007669"/>
    <property type="project" value="TreeGrafter"/>
</dbReference>
<evidence type="ECO:0000313" key="15">
    <source>
        <dbReference type="EMBL" id="OAI14747.1"/>
    </source>
</evidence>
<reference evidence="16" key="1">
    <citation type="submission" date="2016-03" db="EMBL/GenBank/DDBJ databases">
        <authorList>
            <person name="Heylen K."/>
            <person name="De Vos P."/>
            <person name="Vekeman B."/>
        </authorList>
    </citation>
    <scope>NUCLEOTIDE SEQUENCE [LARGE SCALE GENOMIC DNA]</scope>
    <source>
        <strain evidence="16">R-45383</strain>
    </source>
</reference>
<evidence type="ECO:0000256" key="6">
    <source>
        <dbReference type="ARBA" id="ARBA00023077"/>
    </source>
</evidence>
<evidence type="ECO:0000256" key="4">
    <source>
        <dbReference type="ARBA" id="ARBA00022692"/>
    </source>
</evidence>
<evidence type="ECO:0000256" key="11">
    <source>
        <dbReference type="RuleBase" id="RU003357"/>
    </source>
</evidence>
<evidence type="ECO:0000259" key="13">
    <source>
        <dbReference type="Pfam" id="PF00593"/>
    </source>
</evidence>
<gene>
    <name evidence="15" type="ORF">A1355_12125</name>
</gene>
<evidence type="ECO:0000256" key="3">
    <source>
        <dbReference type="ARBA" id="ARBA00022452"/>
    </source>
</evidence>
<evidence type="ECO:0000259" key="14">
    <source>
        <dbReference type="Pfam" id="PF07715"/>
    </source>
</evidence>
<sequence length="766" mass="84515">MRNKCGVWPALIVGALAQGVFAGETAESTRNQTAEADLSEALPSVEVAESVEKAATFSGSTSVIDKQTLERDQVFTVNEALRKAPGVYVRDEEGFGLRPNIAFRGQNPFRSTKVLFLEDGIPFNFAPYGDNDIYYHPPIERYDGIEIYKGADLTQFGPQTINGAINYLTPKVPTTPGGFVSFTGGNRDYLNGHARYGGMVKNVQGLDAVGGVVDYIHKEGMENRDNTFAVVDDANLKSIIDFDARNRLTLRGDFYHQDEQGAAFGLTDAEYRKLGARYNPDKNASFINDRWSTSATYEHSFNKDVTLETSFYWSAYERNWWRQQNQFPTENQCSSRGIANYVQNRENGIAVDMNDCNYNIGRKRNYETWGIAPTLHAKHDLFGVESHLDAGFRAHFENQYRRQIQGSSPTARDGTLLENNQRFADAYSGFFQNQFIWGNWTATPGVRVESVSYQRKDVRTGIAGGNGMTEILPSFAVTYSPIDQATLFFGIHRGFAPPRVEDSVNNANGAAVEIGPEISWNAEFGVRARPARGVKAEATYFHNDFDTLTALGTVGGVDTPVAQGKALYEGLELMARADLGDVFGWAHNPYAQVAYTWLPTAETTSPFHCLTDSGQATGSSQNATFTRFCPGGNVFGSAAGKRAPYAPENLLTATLGYSHASGFDAHLEAVFVGEQFADFMNLNSAGDLPLDVGTTAQRNALIKSGQFGKINDYVVVNFASSYKVRKDLTLFVSMKNMLDNTYIVDRVRGIQPGAPRLVQAGFKYEF</sequence>
<dbReference type="InterPro" id="IPR037066">
    <property type="entry name" value="Plug_dom_sf"/>
</dbReference>
<feature type="domain" description="TonB-dependent receptor-like beta-barrel" evidence="13">
    <location>
        <begin position="247"/>
        <end position="736"/>
    </location>
</feature>
<keyword evidence="8 9" id="KW-0998">Cell outer membrane</keyword>
<feature type="signal peptide" evidence="12">
    <location>
        <begin position="1"/>
        <end position="22"/>
    </location>
</feature>
<dbReference type="InterPro" id="IPR010917">
    <property type="entry name" value="TonB_rcpt_CS"/>
</dbReference>
<keyword evidence="15" id="KW-0675">Receptor</keyword>
<dbReference type="InterPro" id="IPR036942">
    <property type="entry name" value="Beta-barrel_TonB_sf"/>
</dbReference>
<keyword evidence="16" id="KW-1185">Reference proteome</keyword>
<evidence type="ECO:0000256" key="8">
    <source>
        <dbReference type="ARBA" id="ARBA00023237"/>
    </source>
</evidence>
<comment type="similarity">
    <text evidence="9 11">Belongs to the TonB-dependent receptor family.</text>
</comment>
<dbReference type="Gene3D" id="2.40.170.20">
    <property type="entry name" value="TonB-dependent receptor, beta-barrel domain"/>
    <property type="match status" value="1"/>
</dbReference>
<proteinExistence type="inferred from homology"/>
<dbReference type="Gene3D" id="2.170.130.10">
    <property type="entry name" value="TonB-dependent receptor, plug domain"/>
    <property type="match status" value="1"/>
</dbReference>
<evidence type="ECO:0000256" key="7">
    <source>
        <dbReference type="ARBA" id="ARBA00023136"/>
    </source>
</evidence>
<feature type="domain" description="TonB-dependent receptor plug" evidence="14">
    <location>
        <begin position="57"/>
        <end position="164"/>
    </location>
</feature>
<dbReference type="Pfam" id="PF07715">
    <property type="entry name" value="Plug"/>
    <property type="match status" value="1"/>
</dbReference>
<dbReference type="Pfam" id="PF00593">
    <property type="entry name" value="TonB_dep_Rec_b-barrel"/>
    <property type="match status" value="1"/>
</dbReference>
<accession>A0A177N9W8</accession>
<dbReference type="PROSITE" id="PS01156">
    <property type="entry name" value="TONB_DEPENDENT_REC_2"/>
    <property type="match status" value="1"/>
</dbReference>
<dbReference type="EMBL" id="LUUK01000197">
    <property type="protein sequence ID" value="OAI14747.1"/>
    <property type="molecule type" value="Genomic_DNA"/>
</dbReference>
<dbReference type="Proteomes" id="UP000077628">
    <property type="component" value="Unassembled WGS sequence"/>
</dbReference>
<feature type="chain" id="PRO_5008068908" evidence="12">
    <location>
        <begin position="23"/>
        <end position="766"/>
    </location>
</feature>
<dbReference type="PROSITE" id="PS52016">
    <property type="entry name" value="TONB_DEPENDENT_REC_3"/>
    <property type="match status" value="1"/>
</dbReference>
<dbReference type="GO" id="GO:0009279">
    <property type="term" value="C:cell outer membrane"/>
    <property type="evidence" value="ECO:0007669"/>
    <property type="project" value="UniProtKB-SubCell"/>
</dbReference>
<dbReference type="STRING" id="702114.A1355_12125"/>
<dbReference type="PANTHER" id="PTHR30442:SF0">
    <property type="entry name" value="FE(3+) DICITRATE TRANSPORT PROTEIN FECA"/>
    <property type="match status" value="1"/>
</dbReference>
<evidence type="ECO:0000256" key="9">
    <source>
        <dbReference type="PROSITE-ProRule" id="PRU01360"/>
    </source>
</evidence>
<keyword evidence="4 9" id="KW-0812">Transmembrane</keyword>
<evidence type="ECO:0000256" key="5">
    <source>
        <dbReference type="ARBA" id="ARBA00022729"/>
    </source>
</evidence>
<dbReference type="InterPro" id="IPR000531">
    <property type="entry name" value="Beta-barrel_TonB"/>
</dbReference>
<dbReference type="AlphaFoldDB" id="A0A177N9W8"/>
<dbReference type="PANTHER" id="PTHR30442">
    <property type="entry name" value="IRON III DICITRATE TRANSPORT PROTEIN FECA"/>
    <property type="match status" value="1"/>
</dbReference>
<keyword evidence="3 9" id="KW-1134">Transmembrane beta strand</keyword>
<comment type="subcellular location">
    <subcellularLocation>
        <location evidence="1 9">Cell outer membrane</location>
        <topology evidence="1 9">Multi-pass membrane protein</topology>
    </subcellularLocation>
</comment>
<dbReference type="InterPro" id="IPR012910">
    <property type="entry name" value="Plug_dom"/>
</dbReference>
<keyword evidence="5 12" id="KW-0732">Signal</keyword>
<name>A0A177N9W8_9GAMM</name>
<comment type="caution">
    <text evidence="15">The sequence shown here is derived from an EMBL/GenBank/DDBJ whole genome shotgun (WGS) entry which is preliminary data.</text>
</comment>
<evidence type="ECO:0000256" key="1">
    <source>
        <dbReference type="ARBA" id="ARBA00004571"/>
    </source>
</evidence>
<evidence type="ECO:0000256" key="10">
    <source>
        <dbReference type="PROSITE-ProRule" id="PRU10144"/>
    </source>
</evidence>
<keyword evidence="2 9" id="KW-0813">Transport</keyword>
<evidence type="ECO:0000256" key="2">
    <source>
        <dbReference type="ARBA" id="ARBA00022448"/>
    </source>
</evidence>
<feature type="short sequence motif" description="TonB C-terminal box" evidence="10">
    <location>
        <begin position="749"/>
        <end position="766"/>
    </location>
</feature>
<keyword evidence="7 9" id="KW-0472">Membrane</keyword>
<evidence type="ECO:0000256" key="12">
    <source>
        <dbReference type="SAM" id="SignalP"/>
    </source>
</evidence>
<dbReference type="OrthoDB" id="9760494at2"/>
<protein>
    <submittedName>
        <fullName evidence="15">TonB-dependent receptor</fullName>
    </submittedName>
</protein>
<dbReference type="InterPro" id="IPR039426">
    <property type="entry name" value="TonB-dep_rcpt-like"/>
</dbReference>
<organism evidence="15 16">
    <name type="scientific">Methylomonas koyamae</name>
    <dbReference type="NCBI Taxonomy" id="702114"/>
    <lineage>
        <taxon>Bacteria</taxon>
        <taxon>Pseudomonadati</taxon>
        <taxon>Pseudomonadota</taxon>
        <taxon>Gammaproteobacteria</taxon>
        <taxon>Methylococcales</taxon>
        <taxon>Methylococcaceae</taxon>
        <taxon>Methylomonas</taxon>
    </lineage>
</organism>
<keyword evidence="6 11" id="KW-0798">TonB box</keyword>